<evidence type="ECO:0000313" key="8">
    <source>
        <dbReference type="Proteomes" id="UP001066276"/>
    </source>
</evidence>
<proteinExistence type="predicted"/>
<dbReference type="Pfam" id="PF00335">
    <property type="entry name" value="Tetraspanin"/>
    <property type="match status" value="1"/>
</dbReference>
<dbReference type="InterPro" id="IPR008952">
    <property type="entry name" value="Tetraspanin_EC2_sf"/>
</dbReference>
<evidence type="ECO:0000256" key="2">
    <source>
        <dbReference type="ARBA" id="ARBA00022692"/>
    </source>
</evidence>
<evidence type="ECO:0000256" key="5">
    <source>
        <dbReference type="SAM" id="MobiDB-lite"/>
    </source>
</evidence>
<evidence type="ECO:0000256" key="1">
    <source>
        <dbReference type="ARBA" id="ARBA00004141"/>
    </source>
</evidence>
<comment type="subcellular location">
    <subcellularLocation>
        <location evidence="1">Membrane</location>
        <topology evidence="1">Multi-pass membrane protein</topology>
    </subcellularLocation>
</comment>
<feature type="region of interest" description="Disordered" evidence="5">
    <location>
        <begin position="1"/>
        <end position="39"/>
    </location>
</feature>
<keyword evidence="2 6" id="KW-0812">Transmembrane</keyword>
<feature type="region of interest" description="Disordered" evidence="5">
    <location>
        <begin position="57"/>
        <end position="90"/>
    </location>
</feature>
<evidence type="ECO:0000256" key="3">
    <source>
        <dbReference type="ARBA" id="ARBA00022989"/>
    </source>
</evidence>
<dbReference type="Proteomes" id="UP001066276">
    <property type="component" value="Chromosome 4_2"/>
</dbReference>
<evidence type="ECO:0008006" key="9">
    <source>
        <dbReference type="Google" id="ProtNLM"/>
    </source>
</evidence>
<feature type="transmembrane region" description="Helical" evidence="6">
    <location>
        <begin position="317"/>
        <end position="342"/>
    </location>
</feature>
<feature type="transmembrane region" description="Helical" evidence="6">
    <location>
        <begin position="182"/>
        <end position="201"/>
    </location>
</feature>
<evidence type="ECO:0000256" key="4">
    <source>
        <dbReference type="ARBA" id="ARBA00023136"/>
    </source>
</evidence>
<dbReference type="PANTHER" id="PTHR19282:SF51">
    <property type="entry name" value="TETRASPANIN"/>
    <property type="match status" value="1"/>
</dbReference>
<dbReference type="GO" id="GO:0005886">
    <property type="term" value="C:plasma membrane"/>
    <property type="evidence" value="ECO:0007669"/>
    <property type="project" value="TreeGrafter"/>
</dbReference>
<reference evidence="7" key="1">
    <citation type="journal article" date="2022" name="bioRxiv">
        <title>Sequencing and chromosome-scale assembly of the giantPleurodeles waltlgenome.</title>
        <authorList>
            <person name="Brown T."/>
            <person name="Elewa A."/>
            <person name="Iarovenko S."/>
            <person name="Subramanian E."/>
            <person name="Araus A.J."/>
            <person name="Petzold A."/>
            <person name="Susuki M."/>
            <person name="Suzuki K.-i.T."/>
            <person name="Hayashi T."/>
            <person name="Toyoda A."/>
            <person name="Oliveira C."/>
            <person name="Osipova E."/>
            <person name="Leigh N.D."/>
            <person name="Simon A."/>
            <person name="Yun M.H."/>
        </authorList>
    </citation>
    <scope>NUCLEOTIDE SEQUENCE</scope>
    <source>
        <strain evidence="7">20211129_DDA</strain>
        <tissue evidence="7">Liver</tissue>
    </source>
</reference>
<organism evidence="7 8">
    <name type="scientific">Pleurodeles waltl</name>
    <name type="common">Iberian ribbed newt</name>
    <dbReference type="NCBI Taxonomy" id="8319"/>
    <lineage>
        <taxon>Eukaryota</taxon>
        <taxon>Metazoa</taxon>
        <taxon>Chordata</taxon>
        <taxon>Craniata</taxon>
        <taxon>Vertebrata</taxon>
        <taxon>Euteleostomi</taxon>
        <taxon>Amphibia</taxon>
        <taxon>Batrachia</taxon>
        <taxon>Caudata</taxon>
        <taxon>Salamandroidea</taxon>
        <taxon>Salamandridae</taxon>
        <taxon>Pleurodelinae</taxon>
        <taxon>Pleurodeles</taxon>
    </lineage>
</organism>
<evidence type="ECO:0000256" key="6">
    <source>
        <dbReference type="SAM" id="Phobius"/>
    </source>
</evidence>
<dbReference type="FunFam" id="1.10.1450.10:FF:000029">
    <property type="entry name" value="Tetraspanin"/>
    <property type="match status" value="1"/>
</dbReference>
<comment type="caution">
    <text evidence="7">The sequence shown here is derived from an EMBL/GenBank/DDBJ whole genome shotgun (WGS) entry which is preliminary data.</text>
</comment>
<dbReference type="PANTHER" id="PTHR19282">
    <property type="entry name" value="TETRASPANIN"/>
    <property type="match status" value="1"/>
</dbReference>
<feature type="compositionally biased region" description="Basic and acidic residues" evidence="5">
    <location>
        <begin position="16"/>
        <end position="27"/>
    </location>
</feature>
<dbReference type="AlphaFoldDB" id="A0AAV7SE15"/>
<protein>
    <recommendedName>
        <fullName evidence="9">Tetraspanin</fullName>
    </recommendedName>
</protein>
<name>A0AAV7SE15_PLEWA</name>
<dbReference type="SUPFAM" id="SSF48652">
    <property type="entry name" value="Tetraspanin"/>
    <property type="match status" value="1"/>
</dbReference>
<keyword evidence="4 6" id="KW-0472">Membrane</keyword>
<keyword evidence="3 6" id="KW-1133">Transmembrane helix</keyword>
<accession>A0AAV7SE15</accession>
<sequence length="361" mass="38383">MDGDFSAHTASLPGLPRRESLELPGERRGRRAPSPRRSSVAACYAPGLPQYTLRRTDSLSGLPTYPEQPVKLTPRQSDPEACLQVPPALPRGPQRGAGGAVALLKLSLMAFSFVFWAAGLGLLSAGLWAHLSLSGYLLLSTNHYPNAPAILLAAGVALLLWGALGCYAAVTERRRLLRAFGLFQAAALAAGAGAGLSALFYRRDIAEGFRGGLREALRTYDEHEERAEALDALQRALRCCGVDSYEDWQGTAWAREQQQALGGSAGAGNGSVPASCCRRRRSCRHSPLPPPDEEGALGGIYREGCFRKVHDFVSDNMFYIATTALGLALVQVVGIVLACLLASRIRTAEAPLPGGASSGRC</sequence>
<evidence type="ECO:0000313" key="7">
    <source>
        <dbReference type="EMBL" id="KAJ1161854.1"/>
    </source>
</evidence>
<dbReference type="PRINTS" id="PR00259">
    <property type="entry name" value="TMFOUR"/>
</dbReference>
<keyword evidence="8" id="KW-1185">Reference proteome</keyword>
<feature type="transmembrane region" description="Helical" evidence="6">
    <location>
        <begin position="108"/>
        <end position="129"/>
    </location>
</feature>
<gene>
    <name evidence="7" type="ORF">NDU88_002335</name>
</gene>
<dbReference type="Gene3D" id="1.10.1450.10">
    <property type="entry name" value="Tetraspanin"/>
    <property type="match status" value="1"/>
</dbReference>
<dbReference type="InterPro" id="IPR018499">
    <property type="entry name" value="Tetraspanin/Peripherin"/>
</dbReference>
<dbReference type="EMBL" id="JANPWB010000008">
    <property type="protein sequence ID" value="KAJ1161854.1"/>
    <property type="molecule type" value="Genomic_DNA"/>
</dbReference>
<feature type="transmembrane region" description="Helical" evidence="6">
    <location>
        <begin position="149"/>
        <end position="170"/>
    </location>
</feature>